<protein>
    <submittedName>
        <fullName evidence="2">Uncharacterized protein</fullName>
    </submittedName>
</protein>
<gene>
    <name evidence="2" type="ORF">Ga0061063_0818</name>
</gene>
<keyword evidence="3" id="KW-1185">Reference proteome</keyword>
<reference evidence="3" key="1">
    <citation type="submission" date="2015-08" db="EMBL/GenBank/DDBJ databases">
        <authorList>
            <person name="Varghese N."/>
        </authorList>
    </citation>
    <scope>NUCLEOTIDE SEQUENCE [LARGE SCALE GENOMIC DNA]</scope>
    <source>
        <strain evidence="3">DSM 17901</strain>
    </source>
</reference>
<sequence length="128" mass="13962">MTLVMLTAAILVPAIIYYLTLHQTMNAIEGGNRPFPGGLIWLAFVPFLGTIWYMVYAILLSSAPKKAFARRQLPGDAPMGVTVATVLLIALCMGPYLNLLSIIPAIVLWIIQGVKMANCKRVLAMCRA</sequence>
<dbReference type="AlphaFoldDB" id="A0A0K6GTC5"/>
<evidence type="ECO:0000313" key="3">
    <source>
        <dbReference type="Proteomes" id="UP000243535"/>
    </source>
</evidence>
<dbReference type="OrthoDB" id="8595729at2"/>
<organism evidence="2 3">
    <name type="scientific">Gulbenkiania indica</name>
    <dbReference type="NCBI Taxonomy" id="375574"/>
    <lineage>
        <taxon>Bacteria</taxon>
        <taxon>Pseudomonadati</taxon>
        <taxon>Pseudomonadota</taxon>
        <taxon>Betaproteobacteria</taxon>
        <taxon>Neisseriales</taxon>
        <taxon>Chromobacteriaceae</taxon>
        <taxon>Gulbenkiania</taxon>
    </lineage>
</organism>
<evidence type="ECO:0000313" key="2">
    <source>
        <dbReference type="EMBL" id="CUA81970.1"/>
    </source>
</evidence>
<keyword evidence="1" id="KW-1133">Transmembrane helix</keyword>
<feature type="transmembrane region" description="Helical" evidence="1">
    <location>
        <begin position="38"/>
        <end position="60"/>
    </location>
</feature>
<evidence type="ECO:0000256" key="1">
    <source>
        <dbReference type="SAM" id="Phobius"/>
    </source>
</evidence>
<dbReference type="RefSeq" id="WP_055433358.1">
    <property type="nucleotide sequence ID" value="NZ_CYHA01000001.1"/>
</dbReference>
<dbReference type="EMBL" id="CYHA01000001">
    <property type="protein sequence ID" value="CUA81970.1"/>
    <property type="molecule type" value="Genomic_DNA"/>
</dbReference>
<name>A0A0K6GTC5_9NEIS</name>
<dbReference type="Proteomes" id="UP000243535">
    <property type="component" value="Unassembled WGS sequence"/>
</dbReference>
<feature type="transmembrane region" description="Helical" evidence="1">
    <location>
        <begin position="81"/>
        <end position="111"/>
    </location>
</feature>
<accession>A0A0K6GTC5</accession>
<proteinExistence type="predicted"/>
<keyword evidence="1" id="KW-0472">Membrane</keyword>
<keyword evidence="1" id="KW-0812">Transmembrane</keyword>